<dbReference type="FunFam" id="3.40.50.1970:FF:000003">
    <property type="entry name" value="Alcohol dehydrogenase, iron-containing"/>
    <property type="match status" value="1"/>
</dbReference>
<dbReference type="InterPro" id="IPR018211">
    <property type="entry name" value="ADH_Fe_CS"/>
</dbReference>
<gene>
    <name evidence="7" type="ordered locus">Spico_0891</name>
</gene>
<reference evidence="7 8" key="2">
    <citation type="journal article" date="2012" name="Stand. Genomic Sci.">
        <title>Complete genome sequence of the termite hindgut bacterium Spirochaeta coccoides type strain (SPN1(T)), reclassification in the genus Sphaerochaeta as Sphaerochaeta coccoides comb. nov. and emendations of the family Spirochaetaceae and the genus Sphaerochaeta.</title>
        <authorList>
            <person name="Abt B."/>
            <person name="Han C."/>
            <person name="Scheuner C."/>
            <person name="Lu M."/>
            <person name="Lapidus A."/>
            <person name="Nolan M."/>
            <person name="Lucas S."/>
            <person name="Hammon N."/>
            <person name="Deshpande S."/>
            <person name="Cheng J.F."/>
            <person name="Tapia R."/>
            <person name="Goodwin L.A."/>
            <person name="Pitluck S."/>
            <person name="Liolios K."/>
            <person name="Pagani I."/>
            <person name="Ivanova N."/>
            <person name="Mavromatis K."/>
            <person name="Mikhailova N."/>
            <person name="Huntemann M."/>
            <person name="Pati A."/>
            <person name="Chen A."/>
            <person name="Palaniappan K."/>
            <person name="Land M."/>
            <person name="Hauser L."/>
            <person name="Brambilla E.M."/>
            <person name="Rohde M."/>
            <person name="Spring S."/>
            <person name="Gronow S."/>
            <person name="Goker M."/>
            <person name="Woyke T."/>
            <person name="Bristow J."/>
            <person name="Eisen J.A."/>
            <person name="Markowitz V."/>
            <person name="Hugenholtz P."/>
            <person name="Kyrpides N.C."/>
            <person name="Klenk H.P."/>
            <person name="Detter J.C."/>
        </authorList>
    </citation>
    <scope>NUCLEOTIDE SEQUENCE [LARGE SCALE GENOMIC DNA]</scope>
    <source>
        <strain evidence="8">ATCC BAA-1237 / DSM 17374 / SPN1</strain>
    </source>
</reference>
<dbReference type="eggNOG" id="COG1454">
    <property type="taxonomic scope" value="Bacteria"/>
</dbReference>
<dbReference type="Gene3D" id="3.40.50.1970">
    <property type="match status" value="1"/>
</dbReference>
<keyword evidence="8" id="KW-1185">Reference proteome</keyword>
<dbReference type="GO" id="GO:0004022">
    <property type="term" value="F:alcohol dehydrogenase (NAD+) activity"/>
    <property type="evidence" value="ECO:0007669"/>
    <property type="project" value="UniProtKB-EC"/>
</dbReference>
<evidence type="ECO:0000256" key="3">
    <source>
        <dbReference type="ARBA" id="ARBA00023002"/>
    </source>
</evidence>
<evidence type="ECO:0000259" key="6">
    <source>
        <dbReference type="Pfam" id="PF25137"/>
    </source>
</evidence>
<dbReference type="EMBL" id="CP002659">
    <property type="protein sequence ID" value="AEC02115.1"/>
    <property type="molecule type" value="Genomic_DNA"/>
</dbReference>
<evidence type="ECO:0000313" key="8">
    <source>
        <dbReference type="Proteomes" id="UP000007939"/>
    </source>
</evidence>
<dbReference type="Pfam" id="PF25137">
    <property type="entry name" value="ADH_Fe_C"/>
    <property type="match status" value="1"/>
</dbReference>
<dbReference type="GO" id="GO:0046872">
    <property type="term" value="F:metal ion binding"/>
    <property type="evidence" value="ECO:0007669"/>
    <property type="project" value="InterPro"/>
</dbReference>
<dbReference type="AlphaFoldDB" id="F4GI02"/>
<dbReference type="PANTHER" id="PTHR11496">
    <property type="entry name" value="ALCOHOL DEHYDROGENASE"/>
    <property type="match status" value="1"/>
</dbReference>
<dbReference type="InterPro" id="IPR039697">
    <property type="entry name" value="Alcohol_dehydrogenase_Fe"/>
</dbReference>
<dbReference type="PANTHER" id="PTHR11496:SF102">
    <property type="entry name" value="ALCOHOL DEHYDROGENASE 4"/>
    <property type="match status" value="1"/>
</dbReference>
<evidence type="ECO:0000259" key="5">
    <source>
        <dbReference type="Pfam" id="PF00465"/>
    </source>
</evidence>
<sequence length="400" mass="43770">MYKFYCRSYQRILQAASYFMPWRKPVLLEGKNSLARLPGFIKSKNVTTLLIVTDKGIASLGLMDALLSGLEKENLSFFVYDGTVPNPTIDNVEEALRMYQDNHCEAIIAFGGGSPMDCAKAVGARIARPRKSIMQMKGVFHVRKSLPPFFAIPTTAGTGSEATLASVISNPQTHEKFQIDDTSLIPRYAVLDPLLTVGLPGNITATTGMDALAHAVEAYIGNSNTRETKMLSRKAVNLIFQNIEKAYAQGNDLEARENMLKASHYAGLAFTQAYVGYVHAIAHALGGTYGIPHGLAVATVLPHVLEFYGKSVHRRLAELADVSGIGSPTDSSGQKAAQFIETIKRLNKTMGIPEGFSVINPQDIPLMAKRAYAEANPFYPVPRILSKQELEMLFSIVRIQ</sequence>
<dbReference type="Proteomes" id="UP000007939">
    <property type="component" value="Chromosome"/>
</dbReference>
<comment type="similarity">
    <text evidence="2">Belongs to the iron-containing alcohol dehydrogenase family.</text>
</comment>
<evidence type="ECO:0000313" key="7">
    <source>
        <dbReference type="EMBL" id="AEC02115.1"/>
    </source>
</evidence>
<dbReference type="HOGENOM" id="CLU_007207_0_0_12"/>
<dbReference type="Pfam" id="PF00465">
    <property type="entry name" value="Fe-ADH"/>
    <property type="match status" value="1"/>
</dbReference>
<dbReference type="PROSITE" id="PS00060">
    <property type="entry name" value="ADH_IRON_2"/>
    <property type="match status" value="1"/>
</dbReference>
<dbReference type="Gene3D" id="1.20.1090.10">
    <property type="entry name" value="Dehydroquinate synthase-like - alpha domain"/>
    <property type="match status" value="1"/>
</dbReference>
<dbReference type="SUPFAM" id="SSF56796">
    <property type="entry name" value="Dehydroquinate synthase-like"/>
    <property type="match status" value="1"/>
</dbReference>
<reference evidence="8" key="1">
    <citation type="submission" date="2011-04" db="EMBL/GenBank/DDBJ databases">
        <title>The complete genome of Spirochaeta coccoides DSM 17374.</title>
        <authorList>
            <person name="Lucas S."/>
            <person name="Copeland A."/>
            <person name="Lapidus A."/>
            <person name="Bruce D."/>
            <person name="Goodwin L."/>
            <person name="Pitluck S."/>
            <person name="Peters L."/>
            <person name="Kyrpides N."/>
            <person name="Mavromatis K."/>
            <person name="Pagani I."/>
            <person name="Ivanova N."/>
            <person name="Ovchinnikova G."/>
            <person name="Lu M."/>
            <person name="Detter J.C."/>
            <person name="Tapia R."/>
            <person name="Han C."/>
            <person name="Land M."/>
            <person name="Hauser L."/>
            <person name="Markowitz V."/>
            <person name="Cheng J.-F."/>
            <person name="Hugenholtz P."/>
            <person name="Woyke T."/>
            <person name="Wu D."/>
            <person name="Spring S."/>
            <person name="Schroeder M."/>
            <person name="Brambilla E."/>
            <person name="Klenk H.-P."/>
            <person name="Eisen J.A."/>
        </authorList>
    </citation>
    <scope>NUCLEOTIDE SEQUENCE [LARGE SCALE GENOMIC DNA]</scope>
    <source>
        <strain evidence="8">ATCC BAA-1237 / DSM 17374 / SPN1</strain>
    </source>
</reference>
<evidence type="ECO:0000256" key="4">
    <source>
        <dbReference type="ARBA" id="ARBA00023027"/>
    </source>
</evidence>
<dbReference type="KEGG" id="scc:Spico_0891"/>
<dbReference type="PROSITE" id="PS00913">
    <property type="entry name" value="ADH_IRON_1"/>
    <property type="match status" value="1"/>
</dbReference>
<dbReference type="FunFam" id="1.20.1090.10:FF:000001">
    <property type="entry name" value="Aldehyde-alcohol dehydrogenase"/>
    <property type="match status" value="1"/>
</dbReference>
<evidence type="ECO:0000256" key="2">
    <source>
        <dbReference type="ARBA" id="ARBA00007358"/>
    </source>
</evidence>
<name>F4GI02_PARC1</name>
<dbReference type="EC" id="1.1.1.1" evidence="7"/>
<organism evidence="7 8">
    <name type="scientific">Parasphaerochaeta coccoides (strain ATCC BAA-1237 / DSM 17374 / SPN1)</name>
    <name type="common">Sphaerochaeta coccoides</name>
    <dbReference type="NCBI Taxonomy" id="760011"/>
    <lineage>
        <taxon>Bacteria</taxon>
        <taxon>Pseudomonadati</taxon>
        <taxon>Spirochaetota</taxon>
        <taxon>Spirochaetia</taxon>
        <taxon>Spirochaetales</taxon>
        <taxon>Sphaerochaetaceae</taxon>
        <taxon>Parasphaerochaeta</taxon>
    </lineage>
</organism>
<dbReference type="OrthoDB" id="9815791at2"/>
<feature type="domain" description="Fe-containing alcohol dehydrogenase-like C-terminal" evidence="6">
    <location>
        <begin position="204"/>
        <end position="394"/>
    </location>
</feature>
<dbReference type="InterPro" id="IPR001670">
    <property type="entry name" value="ADH_Fe/GldA"/>
</dbReference>
<comment type="cofactor">
    <cofactor evidence="1">
        <name>Fe cation</name>
        <dbReference type="ChEBI" id="CHEBI:24875"/>
    </cofactor>
</comment>
<evidence type="ECO:0000256" key="1">
    <source>
        <dbReference type="ARBA" id="ARBA00001962"/>
    </source>
</evidence>
<keyword evidence="4" id="KW-0520">NAD</keyword>
<dbReference type="STRING" id="760011.Spico_0891"/>
<dbReference type="InterPro" id="IPR056798">
    <property type="entry name" value="ADH_Fe_C"/>
</dbReference>
<proteinExistence type="inferred from homology"/>
<protein>
    <submittedName>
        <fullName evidence="7">Alcohol dehydrogenase</fullName>
        <ecNumber evidence="7">1.1.1.1</ecNumber>
    </submittedName>
</protein>
<dbReference type="CDD" id="cd08189">
    <property type="entry name" value="Fe-ADH-like"/>
    <property type="match status" value="1"/>
</dbReference>
<keyword evidence="3 7" id="KW-0560">Oxidoreductase</keyword>
<accession>F4GI02</accession>
<feature type="domain" description="Alcohol dehydrogenase iron-type/glycerol dehydrogenase GldA" evidence="5">
    <location>
        <begin position="28"/>
        <end position="193"/>
    </location>
</feature>